<dbReference type="InterPro" id="IPR013325">
    <property type="entry name" value="RNA_pol_sigma_r2"/>
</dbReference>
<dbReference type="GO" id="GO:0016987">
    <property type="term" value="F:sigma factor activity"/>
    <property type="evidence" value="ECO:0007669"/>
    <property type="project" value="UniProtKB-KW"/>
</dbReference>
<dbReference type="SUPFAM" id="SSF88659">
    <property type="entry name" value="Sigma3 and sigma4 domains of RNA polymerase sigma factors"/>
    <property type="match status" value="1"/>
</dbReference>
<dbReference type="SUPFAM" id="SSF88946">
    <property type="entry name" value="Sigma2 domain of RNA polymerase sigma factors"/>
    <property type="match status" value="1"/>
</dbReference>
<evidence type="ECO:0000256" key="2">
    <source>
        <dbReference type="ARBA" id="ARBA00023015"/>
    </source>
</evidence>
<dbReference type="KEGG" id="plen:EIM92_08255"/>
<comment type="similarity">
    <text evidence="1">Belongs to the sigma-70 factor family. ECF subfamily.</text>
</comment>
<keyword evidence="8" id="KW-1185">Reference proteome</keyword>
<dbReference type="EMBL" id="CP034248">
    <property type="protein sequence ID" value="AZK46188.1"/>
    <property type="molecule type" value="Genomic_DNA"/>
</dbReference>
<dbReference type="InterPro" id="IPR013249">
    <property type="entry name" value="RNA_pol_sigma70_r4_t2"/>
</dbReference>
<evidence type="ECO:0000313" key="7">
    <source>
        <dbReference type="EMBL" id="AZK46188.1"/>
    </source>
</evidence>
<evidence type="ECO:0000259" key="5">
    <source>
        <dbReference type="Pfam" id="PF04542"/>
    </source>
</evidence>
<dbReference type="InterPro" id="IPR013324">
    <property type="entry name" value="RNA_pol_sigma_r3/r4-like"/>
</dbReference>
<gene>
    <name evidence="7" type="primary">sigY</name>
    <name evidence="7" type="ORF">EIM92_08255</name>
</gene>
<evidence type="ECO:0000256" key="1">
    <source>
        <dbReference type="ARBA" id="ARBA00010641"/>
    </source>
</evidence>
<dbReference type="InterPro" id="IPR007627">
    <property type="entry name" value="RNA_pol_sigma70_r2"/>
</dbReference>
<dbReference type="InterPro" id="IPR036388">
    <property type="entry name" value="WH-like_DNA-bd_sf"/>
</dbReference>
<evidence type="ECO:0000256" key="4">
    <source>
        <dbReference type="ARBA" id="ARBA00023163"/>
    </source>
</evidence>
<dbReference type="GO" id="GO:0003677">
    <property type="term" value="F:DNA binding"/>
    <property type="evidence" value="ECO:0007669"/>
    <property type="project" value="InterPro"/>
</dbReference>
<feature type="domain" description="RNA polymerase sigma factor 70 region 4 type 2" evidence="6">
    <location>
        <begin position="117"/>
        <end position="166"/>
    </location>
</feature>
<dbReference type="NCBIfam" id="NF007216">
    <property type="entry name" value="PRK09638.1"/>
    <property type="match status" value="1"/>
</dbReference>
<dbReference type="GO" id="GO:0006352">
    <property type="term" value="P:DNA-templated transcription initiation"/>
    <property type="evidence" value="ECO:0007669"/>
    <property type="project" value="InterPro"/>
</dbReference>
<dbReference type="InterPro" id="IPR014284">
    <property type="entry name" value="RNA_pol_sigma-70_dom"/>
</dbReference>
<proteinExistence type="inferred from homology"/>
<evidence type="ECO:0000313" key="8">
    <source>
        <dbReference type="Proteomes" id="UP000273145"/>
    </source>
</evidence>
<dbReference type="CDD" id="cd06171">
    <property type="entry name" value="Sigma70_r4"/>
    <property type="match status" value="1"/>
</dbReference>
<dbReference type="PANTHER" id="PTHR43133">
    <property type="entry name" value="RNA POLYMERASE ECF-TYPE SIGMA FACTO"/>
    <property type="match status" value="1"/>
</dbReference>
<keyword evidence="2" id="KW-0805">Transcription regulation</keyword>
<dbReference type="PANTHER" id="PTHR43133:SF60">
    <property type="entry name" value="RNA POLYMERASE SIGMA FACTOR SIGV"/>
    <property type="match status" value="1"/>
</dbReference>
<dbReference type="Pfam" id="PF08281">
    <property type="entry name" value="Sigma70_r4_2"/>
    <property type="match status" value="1"/>
</dbReference>
<accession>A0A3Q8SAN7</accession>
<keyword evidence="4" id="KW-0804">Transcription</keyword>
<evidence type="ECO:0000259" key="6">
    <source>
        <dbReference type="Pfam" id="PF08281"/>
    </source>
</evidence>
<dbReference type="NCBIfam" id="TIGR02937">
    <property type="entry name" value="sigma70-ECF"/>
    <property type="match status" value="1"/>
</dbReference>
<reference evidence="7 8" key="1">
    <citation type="submission" date="2018-11" db="EMBL/GenBank/DDBJ databases">
        <title>Genome sequencing of Paenibacillus lentus DSM25539(T).</title>
        <authorList>
            <person name="Kook J.-K."/>
            <person name="Park S.-N."/>
            <person name="Lim Y.K."/>
        </authorList>
    </citation>
    <scope>NUCLEOTIDE SEQUENCE [LARGE SCALE GENOMIC DNA]</scope>
    <source>
        <strain evidence="7 8">DSM 25539</strain>
    </source>
</reference>
<dbReference type="RefSeq" id="WP_125082256.1">
    <property type="nucleotide sequence ID" value="NZ_CP034248.1"/>
</dbReference>
<evidence type="ECO:0000256" key="3">
    <source>
        <dbReference type="ARBA" id="ARBA00023082"/>
    </source>
</evidence>
<name>A0A3Q8SAN7_9BACL</name>
<dbReference type="InterPro" id="IPR039425">
    <property type="entry name" value="RNA_pol_sigma-70-like"/>
</dbReference>
<feature type="domain" description="RNA polymerase sigma-70 region 2" evidence="5">
    <location>
        <begin position="22"/>
        <end position="89"/>
    </location>
</feature>
<organism evidence="7 8">
    <name type="scientific">Paenibacillus lentus</name>
    <dbReference type="NCBI Taxonomy" id="1338368"/>
    <lineage>
        <taxon>Bacteria</taxon>
        <taxon>Bacillati</taxon>
        <taxon>Bacillota</taxon>
        <taxon>Bacilli</taxon>
        <taxon>Bacillales</taxon>
        <taxon>Paenibacillaceae</taxon>
        <taxon>Paenibacillus</taxon>
    </lineage>
</organism>
<protein>
    <submittedName>
        <fullName evidence="7">RNA polymerase sigma factor SigY</fullName>
    </submittedName>
</protein>
<dbReference type="Gene3D" id="1.10.10.10">
    <property type="entry name" value="Winged helix-like DNA-binding domain superfamily/Winged helix DNA-binding domain"/>
    <property type="match status" value="1"/>
</dbReference>
<dbReference type="Proteomes" id="UP000273145">
    <property type="component" value="Chromosome"/>
</dbReference>
<dbReference type="Gene3D" id="1.10.1740.10">
    <property type="match status" value="1"/>
</dbReference>
<sequence length="176" mass="20780">MPQEREWIKQAKQGDATALASLIQHHYSYVYKYLVKVTMEPKMAEDLTQDTMLKCIENIQRYDGTSAFSSWLMTIGTRLFIDVTRRRKRERQWLVQDGAANRLKWHFEANQEEWSDLLELLSRLSPEHRIAILLKHYYGYSYDEIGDMLNIPAGTVKSRVAYGLRELRKELNPHES</sequence>
<dbReference type="Pfam" id="PF04542">
    <property type="entry name" value="Sigma70_r2"/>
    <property type="match status" value="1"/>
</dbReference>
<dbReference type="OrthoDB" id="3472490at2"/>
<dbReference type="AlphaFoldDB" id="A0A3Q8SAN7"/>
<keyword evidence="3" id="KW-0731">Sigma factor</keyword>